<gene>
    <name evidence="2" type="ORF">CYNAS_LOCUS8654</name>
</gene>
<evidence type="ECO:0000256" key="1">
    <source>
        <dbReference type="SAM" id="SignalP"/>
    </source>
</evidence>
<reference evidence="2" key="1">
    <citation type="submission" date="2023-07" db="EMBL/GenBank/DDBJ databases">
        <authorList>
            <consortium name="CYATHOMIX"/>
        </authorList>
    </citation>
    <scope>NUCLEOTIDE SEQUENCE</scope>
    <source>
        <strain evidence="2">N/A</strain>
    </source>
</reference>
<evidence type="ECO:0008006" key="4">
    <source>
        <dbReference type="Google" id="ProtNLM"/>
    </source>
</evidence>
<name>A0AA36GQW6_CYLNA</name>
<evidence type="ECO:0000313" key="3">
    <source>
        <dbReference type="Proteomes" id="UP001176961"/>
    </source>
</evidence>
<sequence>MEVLICATAFICILLVPSEAFAVKKRCFRSNVRKFTIVLYKDDTRKVFQAEAHPALDTKEGFFLLLTIMAMKNDVKSFLFNFKATKSKSEGYVTDLLTPGALNNWLLSCQLVSTADFTHIFGKFPIDPLEVVKF</sequence>
<feature type="chain" id="PRO_5041398543" description="Secreted protein" evidence="1">
    <location>
        <begin position="21"/>
        <end position="134"/>
    </location>
</feature>
<keyword evidence="3" id="KW-1185">Reference proteome</keyword>
<feature type="signal peptide" evidence="1">
    <location>
        <begin position="1"/>
        <end position="20"/>
    </location>
</feature>
<proteinExistence type="predicted"/>
<comment type="caution">
    <text evidence="2">The sequence shown here is derived from an EMBL/GenBank/DDBJ whole genome shotgun (WGS) entry which is preliminary data.</text>
</comment>
<dbReference type="EMBL" id="CATQJL010000223">
    <property type="protein sequence ID" value="CAJ0596671.1"/>
    <property type="molecule type" value="Genomic_DNA"/>
</dbReference>
<keyword evidence="1" id="KW-0732">Signal</keyword>
<evidence type="ECO:0000313" key="2">
    <source>
        <dbReference type="EMBL" id="CAJ0596671.1"/>
    </source>
</evidence>
<accession>A0AA36GQW6</accession>
<dbReference type="AlphaFoldDB" id="A0AA36GQW6"/>
<protein>
    <recommendedName>
        <fullName evidence="4">Secreted protein</fullName>
    </recommendedName>
</protein>
<organism evidence="2 3">
    <name type="scientific">Cylicocyclus nassatus</name>
    <name type="common">Nematode worm</name>
    <dbReference type="NCBI Taxonomy" id="53992"/>
    <lineage>
        <taxon>Eukaryota</taxon>
        <taxon>Metazoa</taxon>
        <taxon>Ecdysozoa</taxon>
        <taxon>Nematoda</taxon>
        <taxon>Chromadorea</taxon>
        <taxon>Rhabditida</taxon>
        <taxon>Rhabditina</taxon>
        <taxon>Rhabditomorpha</taxon>
        <taxon>Strongyloidea</taxon>
        <taxon>Strongylidae</taxon>
        <taxon>Cylicocyclus</taxon>
    </lineage>
</organism>
<dbReference type="Proteomes" id="UP001176961">
    <property type="component" value="Unassembled WGS sequence"/>
</dbReference>